<feature type="transmembrane region" description="Helical" evidence="1">
    <location>
        <begin position="256"/>
        <end position="274"/>
    </location>
</feature>
<name>Q31EU5_HYDCU</name>
<dbReference type="STRING" id="317025.Tcr_1736"/>
<dbReference type="eggNOG" id="ENOG50345ZN">
    <property type="taxonomic scope" value="Bacteria"/>
</dbReference>
<feature type="transmembrane region" description="Helical" evidence="1">
    <location>
        <begin position="139"/>
        <end position="171"/>
    </location>
</feature>
<evidence type="ECO:0000256" key="1">
    <source>
        <dbReference type="SAM" id="Phobius"/>
    </source>
</evidence>
<protein>
    <submittedName>
        <fullName evidence="2">Uncharacterized protein</fullName>
    </submittedName>
</protein>
<dbReference type="KEGG" id="tcx:Tcr_1736"/>
<sequence length="449" mass="51991">MFERIKHQLKADLNRFLASYWIDRKPFYTPEDKQWSQESIHLSFILFVIATLTLFFSFDPPDDLLRHIHAWQYQYDYRKMFDGYKYGFNSWYLFDVAAGFLYQQFGNFSIKLIQLMSVMLFSAAILLNLKDVHSDWKKIVLLIAIWLIAPRLLLARPTLFEMSLMFLAIGLTQYNFKPWVDKLIHVAIGLLIASFYHLFFIYLIPLILWKRIYLLPLIIGGVGWQVLTDGTYFYAISDILNFGALRIEGVEVSENLFALPFAILLLGTVMLFSVRSIRGEKNWLLTFAWFSLPMQLRYVIDNLMPVTLILLAKAWRIRPHPFWLLFALVMMKFSLGGAGFNFKLNGNTEAYFSHKDHVLTDGLGTNFWVIHHGADQQVKVAPAMEIGFAKPEIQQVSVDQKVTCELLWSNHFDKFVEKAAVSLPLPCLKLKAASPEGYKIWQVLPASTG</sequence>
<evidence type="ECO:0000313" key="2">
    <source>
        <dbReference type="EMBL" id="ABB42328.1"/>
    </source>
</evidence>
<feature type="transmembrane region" description="Helical" evidence="1">
    <location>
        <begin position="320"/>
        <end position="342"/>
    </location>
</feature>
<dbReference type="EMBL" id="CP000109">
    <property type="protein sequence ID" value="ABB42328.1"/>
    <property type="molecule type" value="Genomic_DNA"/>
</dbReference>
<feature type="transmembrane region" description="Helical" evidence="1">
    <location>
        <begin position="183"/>
        <end position="205"/>
    </location>
</feature>
<dbReference type="OrthoDB" id="5610925at2"/>
<keyword evidence="1" id="KW-0812">Transmembrane</keyword>
<proteinExistence type="predicted"/>
<keyword evidence="1" id="KW-0472">Membrane</keyword>
<feature type="transmembrane region" description="Helical" evidence="1">
    <location>
        <begin position="212"/>
        <end position="236"/>
    </location>
</feature>
<gene>
    <name evidence="2" type="ordered locus">Tcr_1736</name>
</gene>
<feature type="transmembrane region" description="Helical" evidence="1">
    <location>
        <begin position="40"/>
        <end position="58"/>
    </location>
</feature>
<reference evidence="2" key="1">
    <citation type="submission" date="2006-07" db="EMBL/GenBank/DDBJ databases">
        <title>Complete sequence of Thiomicrospira crunogena XCL-2.</title>
        <authorList>
            <consortium name="US DOE Joint Genome Institute"/>
            <person name="Copeland A."/>
            <person name="Lucas S."/>
            <person name="Lapidus A."/>
            <person name="Barry K."/>
            <person name="Detter J.C."/>
            <person name="Glavina del Rio T."/>
            <person name="Hammon N."/>
            <person name="Israni S."/>
            <person name="Dalin E."/>
            <person name="Tice H."/>
            <person name="Pitluck S."/>
            <person name="Chain P."/>
            <person name="Malfatti S."/>
            <person name="Shin M."/>
            <person name="Vergez L."/>
            <person name="Schmutz J."/>
            <person name="Larimer F."/>
            <person name="Land M."/>
            <person name="Hauser L."/>
            <person name="Kyrpides N."/>
            <person name="Lykidis A."/>
            <person name="Scott K.M."/>
            <person name="Sievert S."/>
            <person name="Kerfeld C."/>
            <person name="Freyermuth S."/>
            <person name="Dobrinski K."/>
            <person name="Boller A."/>
            <person name="Fitzpatrick K."/>
            <person name="Thoma P."/>
            <person name="Moore J."/>
            <person name="Richardson P."/>
        </authorList>
    </citation>
    <scope>NUCLEOTIDE SEQUENCE</scope>
    <source>
        <strain evidence="2">XCL-2</strain>
    </source>
</reference>
<organism evidence="2">
    <name type="scientific">Hydrogenovibrio crunogenus (strain DSM 25203 / XCL-2)</name>
    <name type="common">Thiomicrospira crunogena</name>
    <dbReference type="NCBI Taxonomy" id="317025"/>
    <lineage>
        <taxon>Bacteria</taxon>
        <taxon>Pseudomonadati</taxon>
        <taxon>Pseudomonadota</taxon>
        <taxon>Gammaproteobacteria</taxon>
        <taxon>Thiotrichales</taxon>
        <taxon>Piscirickettsiaceae</taxon>
        <taxon>Hydrogenovibrio</taxon>
    </lineage>
</organism>
<dbReference type="HOGENOM" id="CLU_609612_0_0_6"/>
<dbReference type="AlphaFoldDB" id="Q31EU5"/>
<accession>Q31EU5</accession>
<feature type="transmembrane region" description="Helical" evidence="1">
    <location>
        <begin position="108"/>
        <end position="127"/>
    </location>
</feature>
<keyword evidence="1" id="KW-1133">Transmembrane helix</keyword>
<feature type="transmembrane region" description="Helical" evidence="1">
    <location>
        <begin position="283"/>
        <end position="300"/>
    </location>
</feature>